<name>A0A931MYL7_9NOCA</name>
<evidence type="ECO:0000313" key="2">
    <source>
        <dbReference type="Proteomes" id="UP000655751"/>
    </source>
</evidence>
<dbReference type="AlphaFoldDB" id="A0A931MYL7"/>
<organism evidence="1 2">
    <name type="scientific">Nocardia bovistercoris</name>
    <dbReference type="NCBI Taxonomy" id="2785916"/>
    <lineage>
        <taxon>Bacteria</taxon>
        <taxon>Bacillati</taxon>
        <taxon>Actinomycetota</taxon>
        <taxon>Actinomycetes</taxon>
        <taxon>Mycobacteriales</taxon>
        <taxon>Nocardiaceae</taxon>
        <taxon>Nocardia</taxon>
    </lineage>
</organism>
<sequence length="51" mass="5301">MIGDVIILTGPPAFADLGNLEHHALDTGAMDVDRTAAEVRLLVASGACLLR</sequence>
<keyword evidence="2" id="KW-1185">Reference proteome</keyword>
<comment type="caution">
    <text evidence="1">The sequence shown here is derived from an EMBL/GenBank/DDBJ whole genome shotgun (WGS) entry which is preliminary data.</text>
</comment>
<dbReference type="RefSeq" id="WP_196147466.1">
    <property type="nucleotide sequence ID" value="NZ_JADMLG010000001.1"/>
</dbReference>
<evidence type="ECO:0000313" key="1">
    <source>
        <dbReference type="EMBL" id="MBH0775160.1"/>
    </source>
</evidence>
<dbReference type="EMBL" id="JADMLG010000001">
    <property type="protein sequence ID" value="MBH0775160.1"/>
    <property type="molecule type" value="Genomic_DNA"/>
</dbReference>
<dbReference type="Proteomes" id="UP000655751">
    <property type="component" value="Unassembled WGS sequence"/>
</dbReference>
<gene>
    <name evidence="1" type="ORF">IT779_02540</name>
</gene>
<reference evidence="1" key="1">
    <citation type="submission" date="2020-11" db="EMBL/GenBank/DDBJ databases">
        <title>Nocardia NEAU-351.nov., a novel actinomycete isolated from the cow dung.</title>
        <authorList>
            <person name="Zhang X."/>
        </authorList>
    </citation>
    <scope>NUCLEOTIDE SEQUENCE</scope>
    <source>
        <strain evidence="1">NEAU-351</strain>
    </source>
</reference>
<protein>
    <submittedName>
        <fullName evidence="1">Uncharacterized protein</fullName>
    </submittedName>
</protein>
<accession>A0A931MYL7</accession>
<proteinExistence type="predicted"/>